<dbReference type="EMBL" id="JRNR01000194">
    <property type="protein sequence ID" value="KGF45396.1"/>
    <property type="molecule type" value="Genomic_DNA"/>
</dbReference>
<dbReference type="AlphaFoldDB" id="A0A096AFU4"/>
<dbReference type="Proteomes" id="UP000029538">
    <property type="component" value="Unassembled WGS sequence"/>
</dbReference>
<organism evidence="2 3">
    <name type="scientific">Prevotella disiens DNF00882</name>
    <dbReference type="NCBI Taxonomy" id="1401075"/>
    <lineage>
        <taxon>Bacteria</taxon>
        <taxon>Pseudomonadati</taxon>
        <taxon>Bacteroidota</taxon>
        <taxon>Bacteroidia</taxon>
        <taxon>Bacteroidales</taxon>
        <taxon>Prevotellaceae</taxon>
        <taxon>Prevotella</taxon>
    </lineage>
</organism>
<comment type="caution">
    <text evidence="2">The sequence shown here is derived from an EMBL/GenBank/DDBJ whole genome shotgun (WGS) entry which is preliminary data.</text>
</comment>
<evidence type="ECO:0000256" key="1">
    <source>
        <dbReference type="SAM" id="MobiDB-lite"/>
    </source>
</evidence>
<feature type="non-terminal residue" evidence="2">
    <location>
        <position position="1"/>
    </location>
</feature>
<feature type="region of interest" description="Disordered" evidence="1">
    <location>
        <begin position="1"/>
        <end position="62"/>
    </location>
</feature>
<sequence length="62" mass="7283">AAELDRKIALTLAPPDEDKEEIKQGKDLPDNNNSDKMKNKNNPIQDKEEDSRLQSFRPKWRY</sequence>
<name>A0A096AFU4_9BACT</name>
<gene>
    <name evidence="2" type="ORF">HMPREF0654_12320</name>
</gene>
<feature type="compositionally biased region" description="Basic and acidic residues" evidence="1">
    <location>
        <begin position="20"/>
        <end position="38"/>
    </location>
</feature>
<proteinExistence type="predicted"/>
<protein>
    <submittedName>
        <fullName evidence="2">Uncharacterized protein</fullName>
    </submittedName>
</protein>
<evidence type="ECO:0000313" key="2">
    <source>
        <dbReference type="EMBL" id="KGF45396.1"/>
    </source>
</evidence>
<accession>A0A096AFU4</accession>
<reference evidence="2 3" key="1">
    <citation type="submission" date="2014-07" db="EMBL/GenBank/DDBJ databases">
        <authorList>
            <person name="McCorrison J."/>
            <person name="Sanka R."/>
            <person name="Torralba M."/>
            <person name="Gillis M."/>
            <person name="Haft D.H."/>
            <person name="Methe B."/>
            <person name="Sutton G."/>
            <person name="Nelson K.E."/>
        </authorList>
    </citation>
    <scope>NUCLEOTIDE SEQUENCE [LARGE SCALE GENOMIC DNA]</scope>
    <source>
        <strain evidence="2 3">DNF00882</strain>
    </source>
</reference>
<evidence type="ECO:0000313" key="3">
    <source>
        <dbReference type="Proteomes" id="UP000029538"/>
    </source>
</evidence>